<dbReference type="PANTHER" id="PTHR30213:SF0">
    <property type="entry name" value="UPF0761 MEMBRANE PROTEIN YIHY"/>
    <property type="match status" value="1"/>
</dbReference>
<accession>A0ABP9D665</accession>
<dbReference type="Pfam" id="PF03631">
    <property type="entry name" value="Virul_fac_BrkB"/>
    <property type="match status" value="1"/>
</dbReference>
<dbReference type="Proteomes" id="UP001501752">
    <property type="component" value="Unassembled WGS sequence"/>
</dbReference>
<feature type="transmembrane region" description="Helical" evidence="6">
    <location>
        <begin position="136"/>
        <end position="159"/>
    </location>
</feature>
<feature type="transmembrane region" description="Helical" evidence="6">
    <location>
        <begin position="246"/>
        <end position="268"/>
    </location>
</feature>
<organism evidence="7 8">
    <name type="scientific">Kitasatospora terrestris</name>
    <dbReference type="NCBI Taxonomy" id="258051"/>
    <lineage>
        <taxon>Bacteria</taxon>
        <taxon>Bacillati</taxon>
        <taxon>Actinomycetota</taxon>
        <taxon>Actinomycetes</taxon>
        <taxon>Kitasatosporales</taxon>
        <taxon>Streptomycetaceae</taxon>
        <taxon>Kitasatospora</taxon>
    </lineage>
</organism>
<gene>
    <name evidence="7" type="ORF">GCM10023235_01160</name>
</gene>
<keyword evidence="8" id="KW-1185">Reference proteome</keyword>
<evidence type="ECO:0000256" key="5">
    <source>
        <dbReference type="ARBA" id="ARBA00023136"/>
    </source>
</evidence>
<comment type="caution">
    <text evidence="7">The sequence shown here is derived from an EMBL/GenBank/DDBJ whole genome shotgun (WGS) entry which is preliminary data.</text>
</comment>
<dbReference type="InterPro" id="IPR017039">
    <property type="entry name" value="Virul_fac_BrkB"/>
</dbReference>
<evidence type="ECO:0000256" key="2">
    <source>
        <dbReference type="ARBA" id="ARBA00022475"/>
    </source>
</evidence>
<protein>
    <submittedName>
        <fullName evidence="7">YihY/virulence factor BrkB family protein</fullName>
    </submittedName>
</protein>
<comment type="subcellular location">
    <subcellularLocation>
        <location evidence="1">Cell membrane</location>
        <topology evidence="1">Multi-pass membrane protein</topology>
    </subcellularLocation>
</comment>
<evidence type="ECO:0000256" key="4">
    <source>
        <dbReference type="ARBA" id="ARBA00022989"/>
    </source>
</evidence>
<feature type="transmembrane region" description="Helical" evidence="6">
    <location>
        <begin position="213"/>
        <end position="234"/>
    </location>
</feature>
<evidence type="ECO:0000256" key="6">
    <source>
        <dbReference type="SAM" id="Phobius"/>
    </source>
</evidence>
<keyword evidence="3 6" id="KW-0812">Transmembrane</keyword>
<evidence type="ECO:0000313" key="8">
    <source>
        <dbReference type="Proteomes" id="UP001501752"/>
    </source>
</evidence>
<dbReference type="NCBIfam" id="TIGR00765">
    <property type="entry name" value="yihY_not_rbn"/>
    <property type="match status" value="1"/>
</dbReference>
<feature type="transmembrane region" description="Helical" evidence="6">
    <location>
        <begin position="94"/>
        <end position="115"/>
    </location>
</feature>
<feature type="transmembrane region" description="Helical" evidence="6">
    <location>
        <begin position="34"/>
        <end position="56"/>
    </location>
</feature>
<feature type="transmembrane region" description="Helical" evidence="6">
    <location>
        <begin position="179"/>
        <end position="201"/>
    </location>
</feature>
<evidence type="ECO:0000313" key="7">
    <source>
        <dbReference type="EMBL" id="GAA4830873.1"/>
    </source>
</evidence>
<proteinExistence type="predicted"/>
<evidence type="ECO:0000256" key="3">
    <source>
        <dbReference type="ARBA" id="ARBA00022692"/>
    </source>
</evidence>
<reference evidence="8" key="1">
    <citation type="journal article" date="2019" name="Int. J. Syst. Evol. Microbiol.">
        <title>The Global Catalogue of Microorganisms (GCM) 10K type strain sequencing project: providing services to taxonomists for standard genome sequencing and annotation.</title>
        <authorList>
            <consortium name="The Broad Institute Genomics Platform"/>
            <consortium name="The Broad Institute Genome Sequencing Center for Infectious Disease"/>
            <person name="Wu L."/>
            <person name="Ma J."/>
        </authorList>
    </citation>
    <scope>NUCLEOTIDE SEQUENCE [LARGE SCALE GENOMIC DNA]</scope>
    <source>
        <strain evidence="8">JCM 13006</strain>
    </source>
</reference>
<sequence length="295" mass="30766">MVRSSVGSGRGWRALRRTPVTMWNDDITDYAAALTYYAILAVLPALLATVVGFALVSPRAARDAAAHLAGLVPGQAGDDLGGVLTQALGHGSTGWTLLGAGTVSALWSCCSYLAVFRRALHRMHRTTDRRSPLRTAPRIVATAAVLLVLLAVSAVVLIVSGPVAEAAGRMLGLGRTGPLVWSVVRWPVLLLVVAALVLIVFRTGPAPAWRSRAGVPGGALAAGLWLLFSAGFALYTSVLGTYSRLYGSLAGTVVFLIWLWLSNLALLAGAQFTAELHRAAAGPSVVTAPEPATRS</sequence>
<keyword evidence="5 6" id="KW-0472">Membrane</keyword>
<keyword evidence="4 6" id="KW-1133">Transmembrane helix</keyword>
<name>A0ABP9D665_9ACTN</name>
<keyword evidence="2" id="KW-1003">Cell membrane</keyword>
<dbReference type="EMBL" id="BAABIS010000001">
    <property type="protein sequence ID" value="GAA4830873.1"/>
    <property type="molecule type" value="Genomic_DNA"/>
</dbReference>
<dbReference type="PANTHER" id="PTHR30213">
    <property type="entry name" value="INNER MEMBRANE PROTEIN YHJD"/>
    <property type="match status" value="1"/>
</dbReference>
<evidence type="ECO:0000256" key="1">
    <source>
        <dbReference type="ARBA" id="ARBA00004651"/>
    </source>
</evidence>
<dbReference type="PIRSF" id="PIRSF035875">
    <property type="entry name" value="RNase_BN"/>
    <property type="match status" value="1"/>
</dbReference>